<accession>A0A5B7DMJ5</accession>
<organism evidence="1 2">
    <name type="scientific">Portunus trituberculatus</name>
    <name type="common">Swimming crab</name>
    <name type="synonym">Neptunus trituberculatus</name>
    <dbReference type="NCBI Taxonomy" id="210409"/>
    <lineage>
        <taxon>Eukaryota</taxon>
        <taxon>Metazoa</taxon>
        <taxon>Ecdysozoa</taxon>
        <taxon>Arthropoda</taxon>
        <taxon>Crustacea</taxon>
        <taxon>Multicrustacea</taxon>
        <taxon>Malacostraca</taxon>
        <taxon>Eumalacostraca</taxon>
        <taxon>Eucarida</taxon>
        <taxon>Decapoda</taxon>
        <taxon>Pleocyemata</taxon>
        <taxon>Brachyura</taxon>
        <taxon>Eubrachyura</taxon>
        <taxon>Portunoidea</taxon>
        <taxon>Portunidae</taxon>
        <taxon>Portuninae</taxon>
        <taxon>Portunus</taxon>
    </lineage>
</organism>
<proteinExistence type="predicted"/>
<comment type="caution">
    <text evidence="1">The sequence shown here is derived from an EMBL/GenBank/DDBJ whole genome shotgun (WGS) entry which is preliminary data.</text>
</comment>
<protein>
    <submittedName>
        <fullName evidence="1">Uncharacterized protein</fullName>
    </submittedName>
</protein>
<sequence>MVRGLLCLINDFLNEFQTRILDETGGVSSLSGQCVKGGRGRPARCYTRHAGVTAVPSLDSLQPPAVHIMAAVRASLESPLVNDPTSTRRPAKWLAGGVRDEGRRGRPLQQEGAKQGFARELRVPLIYTLPRLALLTAMVLIFISEIPK</sequence>
<name>A0A5B7DMJ5_PORTR</name>
<gene>
    <name evidence="1" type="ORF">E2C01_015429</name>
</gene>
<keyword evidence="2" id="KW-1185">Reference proteome</keyword>
<evidence type="ECO:0000313" key="2">
    <source>
        <dbReference type="Proteomes" id="UP000324222"/>
    </source>
</evidence>
<dbReference type="Proteomes" id="UP000324222">
    <property type="component" value="Unassembled WGS sequence"/>
</dbReference>
<dbReference type="EMBL" id="VSRR010001086">
    <property type="protein sequence ID" value="MPC22415.1"/>
    <property type="molecule type" value="Genomic_DNA"/>
</dbReference>
<dbReference type="AlphaFoldDB" id="A0A5B7DMJ5"/>
<reference evidence="1 2" key="1">
    <citation type="submission" date="2019-05" db="EMBL/GenBank/DDBJ databases">
        <title>Another draft genome of Portunus trituberculatus and its Hox gene families provides insights of decapod evolution.</title>
        <authorList>
            <person name="Jeong J.-H."/>
            <person name="Song I."/>
            <person name="Kim S."/>
            <person name="Choi T."/>
            <person name="Kim D."/>
            <person name="Ryu S."/>
            <person name="Kim W."/>
        </authorList>
    </citation>
    <scope>NUCLEOTIDE SEQUENCE [LARGE SCALE GENOMIC DNA]</scope>
    <source>
        <tissue evidence="1">Muscle</tissue>
    </source>
</reference>
<evidence type="ECO:0000313" key="1">
    <source>
        <dbReference type="EMBL" id="MPC22415.1"/>
    </source>
</evidence>